<dbReference type="PANTHER" id="PTHR34390">
    <property type="entry name" value="UPF0442 PROTEIN YJJB-RELATED"/>
    <property type="match status" value="1"/>
</dbReference>
<evidence type="ECO:0000256" key="1">
    <source>
        <dbReference type="ARBA" id="ARBA00004651"/>
    </source>
</evidence>
<proteinExistence type="inferred from homology"/>
<comment type="caution">
    <text evidence="10">The sequence shown here is derived from an EMBL/GenBank/DDBJ whole genome shotgun (WGS) entry which is preliminary data.</text>
</comment>
<evidence type="ECO:0000313" key="11">
    <source>
        <dbReference type="Proteomes" id="UP001501407"/>
    </source>
</evidence>
<keyword evidence="2" id="KW-1003">Cell membrane</keyword>
<evidence type="ECO:0000256" key="4">
    <source>
        <dbReference type="ARBA" id="ARBA00022989"/>
    </source>
</evidence>
<dbReference type="EMBL" id="BAABKZ010000001">
    <property type="protein sequence ID" value="GAA5085629.1"/>
    <property type="molecule type" value="Genomic_DNA"/>
</dbReference>
<evidence type="ECO:0000256" key="7">
    <source>
        <dbReference type="SAM" id="Phobius"/>
    </source>
</evidence>
<dbReference type="Pfam" id="PF06738">
    <property type="entry name" value="ThrE"/>
    <property type="match status" value="1"/>
</dbReference>
<keyword evidence="3 7" id="KW-0812">Transmembrane</keyword>
<evidence type="ECO:0000313" key="10">
    <source>
        <dbReference type="EMBL" id="GAA5085629.1"/>
    </source>
</evidence>
<dbReference type="InterPro" id="IPR050539">
    <property type="entry name" value="ThrE_Dicarb/AminoAcid_Exp"/>
</dbReference>
<evidence type="ECO:0008006" key="12">
    <source>
        <dbReference type="Google" id="ProtNLM"/>
    </source>
</evidence>
<evidence type="ECO:0000256" key="6">
    <source>
        <dbReference type="ARBA" id="ARBA00034125"/>
    </source>
</evidence>
<dbReference type="PANTHER" id="PTHR34390:SF2">
    <property type="entry name" value="SUCCINATE TRANSPORTER SUBUNIT YJJP-RELATED"/>
    <property type="match status" value="1"/>
</dbReference>
<evidence type="ECO:0000256" key="2">
    <source>
        <dbReference type="ARBA" id="ARBA00022475"/>
    </source>
</evidence>
<sequence>MTLAAVERMNRGLGTGFELVPAWTAVTVTDHAVANPSPARIAPAAPTGISMRAVAVLMRTVDMLGENTGGRSDLIAALSSAREARPANLWIFLLACATGAGSLAIIFGAHDATAVFLAAGSAALGGAIRRLLSRLHIGPIGQVFVAAFVAGIIGGLAVHADLSSSLRLIAVCPAMILVPGPHILNGALDLLALRIPLGFARLGYAALLLLSIGTGLAIALALFGTNLPTDPTGRAVPLGLDVVAAAIAAGSYPVYFSMPYRLIAWPVIVGAVAHGLRWWAMSLWGMNVVVGAFIACLLVGSVLAPIAHRLHIPFAGIGFAAVVSLVPGVFVFRAIDALDSLPFGGTDHQLLGGISDGTTALLIVMAMAVGLAVPMHLYGQLGQKART</sequence>
<keyword evidence="4 7" id="KW-1133">Transmembrane helix</keyword>
<feature type="domain" description="Threonine/serine exporter-like N-terminal" evidence="8">
    <location>
        <begin position="6"/>
        <end position="222"/>
    </location>
</feature>
<accession>A0ABP9LZ08</accession>
<evidence type="ECO:0000256" key="5">
    <source>
        <dbReference type="ARBA" id="ARBA00023136"/>
    </source>
</evidence>
<feature type="transmembrane region" description="Helical" evidence="7">
    <location>
        <begin position="360"/>
        <end position="379"/>
    </location>
</feature>
<feature type="transmembrane region" description="Helical" evidence="7">
    <location>
        <begin position="144"/>
        <end position="162"/>
    </location>
</feature>
<evidence type="ECO:0000259" key="9">
    <source>
        <dbReference type="Pfam" id="PF12821"/>
    </source>
</evidence>
<keyword evidence="11" id="KW-1185">Reference proteome</keyword>
<feature type="domain" description="Threonine/Serine exporter ThrE" evidence="9">
    <location>
        <begin position="241"/>
        <end position="375"/>
    </location>
</feature>
<gene>
    <name evidence="10" type="ORF">GCM10025760_04680</name>
</gene>
<feature type="transmembrane region" description="Helical" evidence="7">
    <location>
        <begin position="89"/>
        <end position="108"/>
    </location>
</feature>
<feature type="transmembrane region" description="Helical" evidence="7">
    <location>
        <begin position="235"/>
        <end position="255"/>
    </location>
</feature>
<feature type="transmembrane region" description="Helical" evidence="7">
    <location>
        <begin position="286"/>
        <end position="307"/>
    </location>
</feature>
<feature type="transmembrane region" description="Helical" evidence="7">
    <location>
        <begin position="314"/>
        <end position="335"/>
    </location>
</feature>
<feature type="transmembrane region" description="Helical" evidence="7">
    <location>
        <begin position="114"/>
        <end position="132"/>
    </location>
</feature>
<dbReference type="Pfam" id="PF12821">
    <property type="entry name" value="ThrE_2"/>
    <property type="match status" value="1"/>
</dbReference>
<keyword evidence="5 7" id="KW-0472">Membrane</keyword>
<dbReference type="InterPro" id="IPR024528">
    <property type="entry name" value="ThrE_2"/>
</dbReference>
<feature type="transmembrane region" description="Helical" evidence="7">
    <location>
        <begin position="262"/>
        <end position="280"/>
    </location>
</feature>
<comment type="similarity">
    <text evidence="6">Belongs to the ThrE exporter (TC 2.A.79) family.</text>
</comment>
<evidence type="ECO:0000256" key="3">
    <source>
        <dbReference type="ARBA" id="ARBA00022692"/>
    </source>
</evidence>
<reference evidence="11" key="1">
    <citation type="journal article" date="2019" name="Int. J. Syst. Evol. Microbiol.">
        <title>The Global Catalogue of Microorganisms (GCM) 10K type strain sequencing project: providing services to taxonomists for standard genome sequencing and annotation.</title>
        <authorList>
            <consortium name="The Broad Institute Genomics Platform"/>
            <consortium name="The Broad Institute Genome Sequencing Center for Infectious Disease"/>
            <person name="Wu L."/>
            <person name="Ma J."/>
        </authorList>
    </citation>
    <scope>NUCLEOTIDE SEQUENCE [LARGE SCALE GENOMIC DNA]</scope>
    <source>
        <strain evidence="11">JCM 18959</strain>
    </source>
</reference>
<organism evidence="10 11">
    <name type="scientific">Microbacterium yannicii</name>
    <dbReference type="NCBI Taxonomy" id="671622"/>
    <lineage>
        <taxon>Bacteria</taxon>
        <taxon>Bacillati</taxon>
        <taxon>Actinomycetota</taxon>
        <taxon>Actinomycetes</taxon>
        <taxon>Micrococcales</taxon>
        <taxon>Microbacteriaceae</taxon>
        <taxon>Microbacterium</taxon>
    </lineage>
</organism>
<name>A0ABP9LZ08_9MICO</name>
<feature type="transmembrane region" description="Helical" evidence="7">
    <location>
        <begin position="168"/>
        <end position="192"/>
    </location>
</feature>
<evidence type="ECO:0000259" key="8">
    <source>
        <dbReference type="Pfam" id="PF06738"/>
    </source>
</evidence>
<feature type="transmembrane region" description="Helical" evidence="7">
    <location>
        <begin position="204"/>
        <end position="223"/>
    </location>
</feature>
<dbReference type="Proteomes" id="UP001501407">
    <property type="component" value="Unassembled WGS sequence"/>
</dbReference>
<protein>
    <recommendedName>
        <fullName evidence="12">Threonine/serine exporter family protein</fullName>
    </recommendedName>
</protein>
<dbReference type="InterPro" id="IPR010619">
    <property type="entry name" value="ThrE-like_N"/>
</dbReference>
<comment type="subcellular location">
    <subcellularLocation>
        <location evidence="1">Cell membrane</location>
        <topology evidence="1">Multi-pass membrane protein</topology>
    </subcellularLocation>
</comment>